<evidence type="ECO:0000313" key="1">
    <source>
        <dbReference type="EMBL" id="MBC8434491.1"/>
    </source>
</evidence>
<evidence type="ECO:0000313" key="2">
    <source>
        <dbReference type="Proteomes" id="UP000605201"/>
    </source>
</evidence>
<protein>
    <submittedName>
        <fullName evidence="1">Uncharacterized protein</fullName>
    </submittedName>
</protein>
<comment type="caution">
    <text evidence="1">The sequence shown here is derived from an EMBL/GenBank/DDBJ whole genome shotgun (WGS) entry which is preliminary data.</text>
</comment>
<accession>A0A8J6NUX6</accession>
<dbReference type="AlphaFoldDB" id="A0A8J6NUX6"/>
<dbReference type="EMBL" id="JACNIG010000447">
    <property type="protein sequence ID" value="MBC8434491.1"/>
    <property type="molecule type" value="Genomic_DNA"/>
</dbReference>
<proteinExistence type="predicted"/>
<sequence>MLIHDDIFEWSGWGGRLSLGSGKCRLRIYDLKETGAKSPSHLHHTIVIVTDVPNNNRSVKSSTSHVATQVVKEFNLNPQRTLWIEYYPESKYGVDSEHVMPERFEAVEFTWHAESAIKPQWRELKPPLLDEIKKLIR</sequence>
<organism evidence="1 2">
    <name type="scientific">Candidatus Desulfatibia vada</name>
    <dbReference type="NCBI Taxonomy" id="2841696"/>
    <lineage>
        <taxon>Bacteria</taxon>
        <taxon>Pseudomonadati</taxon>
        <taxon>Thermodesulfobacteriota</taxon>
        <taxon>Desulfobacteria</taxon>
        <taxon>Desulfobacterales</taxon>
        <taxon>Desulfobacterales incertae sedis</taxon>
        <taxon>Candidatus Desulfatibia</taxon>
    </lineage>
</organism>
<reference evidence="1 2" key="1">
    <citation type="submission" date="2020-08" db="EMBL/GenBank/DDBJ databases">
        <title>Bridging the membrane lipid divide: bacteria of the FCB group superphylum have the potential to synthesize archaeal ether lipids.</title>
        <authorList>
            <person name="Villanueva L."/>
            <person name="Von Meijenfeldt F.A.B."/>
            <person name="Westbye A.B."/>
            <person name="Yadav S."/>
            <person name="Hopmans E.C."/>
            <person name="Dutilh B.E."/>
            <person name="Sinninghe Damste J.S."/>
        </authorList>
    </citation>
    <scope>NUCLEOTIDE SEQUENCE [LARGE SCALE GENOMIC DNA]</scope>
    <source>
        <strain evidence="1">NIOZ-UU17</strain>
    </source>
</reference>
<dbReference type="Proteomes" id="UP000605201">
    <property type="component" value="Unassembled WGS sequence"/>
</dbReference>
<name>A0A8J6NUX6_9BACT</name>
<gene>
    <name evidence="1" type="ORF">H8D96_21490</name>
</gene>